<protein>
    <submittedName>
        <fullName evidence="5">Helix-turn-helix transcriptional regulator</fullName>
    </submittedName>
</protein>
<feature type="region of interest" description="Disordered" evidence="3">
    <location>
        <begin position="761"/>
        <end position="791"/>
    </location>
</feature>
<dbReference type="InterPro" id="IPR000792">
    <property type="entry name" value="Tscrpt_reg_LuxR_C"/>
</dbReference>
<dbReference type="Gene3D" id="1.10.10.10">
    <property type="entry name" value="Winged helix-like DNA-binding domain superfamily/Winged helix DNA-binding domain"/>
    <property type="match status" value="1"/>
</dbReference>
<dbReference type="RefSeq" id="WP_189162841.1">
    <property type="nucleotide sequence ID" value="NZ_BMNT01000010.1"/>
</dbReference>
<feature type="region of interest" description="Disordered" evidence="3">
    <location>
        <begin position="484"/>
        <end position="522"/>
    </location>
</feature>
<dbReference type="GO" id="GO:0006355">
    <property type="term" value="P:regulation of DNA-templated transcription"/>
    <property type="evidence" value="ECO:0007669"/>
    <property type="project" value="InterPro"/>
</dbReference>
<dbReference type="CDD" id="cd06170">
    <property type="entry name" value="LuxR_C_like"/>
    <property type="match status" value="1"/>
</dbReference>
<dbReference type="GO" id="GO:0003677">
    <property type="term" value="F:DNA binding"/>
    <property type="evidence" value="ECO:0007669"/>
    <property type="project" value="InterPro"/>
</dbReference>
<evidence type="ECO:0000256" key="1">
    <source>
        <dbReference type="ARBA" id="ARBA00022741"/>
    </source>
</evidence>
<dbReference type="InterPro" id="IPR041664">
    <property type="entry name" value="AAA_16"/>
</dbReference>
<reference evidence="5" key="2">
    <citation type="submission" date="2020-09" db="EMBL/GenBank/DDBJ databases">
        <authorList>
            <person name="Sun Q."/>
            <person name="Ohkuma M."/>
        </authorList>
    </citation>
    <scope>NUCLEOTIDE SEQUENCE</scope>
    <source>
        <strain evidence="5">JCM 13064</strain>
    </source>
</reference>
<feature type="region of interest" description="Disordered" evidence="3">
    <location>
        <begin position="62"/>
        <end position="84"/>
    </location>
</feature>
<dbReference type="PANTHER" id="PTHR16305:SF35">
    <property type="entry name" value="TRANSCRIPTIONAL ACTIVATOR DOMAIN"/>
    <property type="match status" value="1"/>
</dbReference>
<keyword evidence="6" id="KW-1185">Reference proteome</keyword>
<dbReference type="PROSITE" id="PS50043">
    <property type="entry name" value="HTH_LUXR_2"/>
    <property type="match status" value="1"/>
</dbReference>
<dbReference type="SUPFAM" id="SSF46894">
    <property type="entry name" value="C-terminal effector domain of the bipartite response regulators"/>
    <property type="match status" value="1"/>
</dbReference>
<evidence type="ECO:0000259" key="4">
    <source>
        <dbReference type="PROSITE" id="PS50043"/>
    </source>
</evidence>
<dbReference type="SMART" id="SM00421">
    <property type="entry name" value="HTH_LUXR"/>
    <property type="match status" value="1"/>
</dbReference>
<keyword evidence="2" id="KW-0067">ATP-binding</keyword>
<evidence type="ECO:0000256" key="3">
    <source>
        <dbReference type="SAM" id="MobiDB-lite"/>
    </source>
</evidence>
<dbReference type="GO" id="GO:0004016">
    <property type="term" value="F:adenylate cyclase activity"/>
    <property type="evidence" value="ECO:0007669"/>
    <property type="project" value="TreeGrafter"/>
</dbReference>
<name>A0A917R007_9ACTN</name>
<dbReference type="InterPro" id="IPR011990">
    <property type="entry name" value="TPR-like_helical_dom_sf"/>
</dbReference>
<reference evidence="5" key="1">
    <citation type="journal article" date="2014" name="Int. J. Syst. Evol. Microbiol.">
        <title>Complete genome sequence of Corynebacterium casei LMG S-19264T (=DSM 44701T), isolated from a smear-ripened cheese.</title>
        <authorList>
            <consortium name="US DOE Joint Genome Institute (JGI-PGF)"/>
            <person name="Walter F."/>
            <person name="Albersmeier A."/>
            <person name="Kalinowski J."/>
            <person name="Ruckert C."/>
        </authorList>
    </citation>
    <scope>NUCLEOTIDE SEQUENCE</scope>
    <source>
        <strain evidence="5">JCM 13064</strain>
    </source>
</reference>
<dbReference type="SUPFAM" id="SSF48452">
    <property type="entry name" value="TPR-like"/>
    <property type="match status" value="1"/>
</dbReference>
<gene>
    <name evidence="5" type="ORF">GCM10007964_21710</name>
</gene>
<dbReference type="InterPro" id="IPR027417">
    <property type="entry name" value="P-loop_NTPase"/>
</dbReference>
<feature type="domain" description="HTH luxR-type" evidence="4">
    <location>
        <begin position="972"/>
        <end position="1037"/>
    </location>
</feature>
<dbReference type="GO" id="GO:0005737">
    <property type="term" value="C:cytoplasm"/>
    <property type="evidence" value="ECO:0007669"/>
    <property type="project" value="TreeGrafter"/>
</dbReference>
<sequence length="1055" mass="109599">MRGREPEWHIVNRLLRAAEHGGGGTLLIEGEPGAGKSLLLAEAAAQAARQGFLLAVAGATGAATHPERDETPGGDARPEAADPRARALRRLRARLSRGTADHPVLVGLDDLQCADAATLAALRTLHARLGASRAVWLLSRSVTPAGYTCRTASGAGWPARRQAGTGGGSPSRTWAAEGSDHLFRSLERQGAVRLPLRPLAEEAVAAVAADVLGAVPRPDLLAGAAGAGGNPFLLVELLNGLREEGAVEIHGGRAGLTRPPEPPRRVRALVRSRLCALSREARQLVEVSAVLGRRFSPEDAAELVGTTPAALLPAVEEALDAGLVTATDDTLEFRHELVWRAVVAELPPPMRHALHHQIGRILLGRGGAPARAAGHLIEGTRPGDTRTLADLDHAITEVLATTPDAAADLAVLAVELSDPADPGRPARLLTAVEATTRAGRLAEAERLARSARPHSLPAPLLAELHCALSGVLLLRGRAAEAVTAARGALREPGTPPPPHRPGPPSPPYRPDSRESSPGSSVPLRDRATEALLYALAALPDHEAAEREAHHVLRTCGIASDARPRGETDAGRHSGPASGEPQGRTNTGHRDEHDTGTHPGAGAGTAVVRQFDGLGAGYGEVAVSAALAVLGAVAWSGGRPDEGLRRAWESVHRAPAGRSARPRLALAATLLDAGRPDEARAVLREAAEEIEALGHLAWAPAPAVLTARAELACGRLAEATGHAQAALDLAEATGARLFVPDAASVLATAALRRGDIRSAARHAETALAADSPCGPGAPEDPPGRSPRRPTSASVRAALVAVQVTEAAAGPHAAMAQAAPLYAALREGGARARAVLAGEPGAAPWLLRLALTAGDRRTAELVAAAAEDLARLVPESPASRAAAVHARGLLDGDAAALGLVAARGSDPWARASAAEDLGQAPAAGDDGHRACVRALEEALAGYERCGAARDAGRIRHRLRRLGVRHRHWATADRPACGWASLTDTERTVSLLVAQGLTNRQVAGQMFLSAHTVAFHLRQTFRKLGIGSRVELTRLVLERRHDATPPDGRRDTSDRPGM</sequence>
<dbReference type="AlphaFoldDB" id="A0A917R007"/>
<dbReference type="Gene3D" id="1.25.40.10">
    <property type="entry name" value="Tetratricopeptide repeat domain"/>
    <property type="match status" value="1"/>
</dbReference>
<feature type="region of interest" description="Disordered" evidence="3">
    <location>
        <begin position="555"/>
        <end position="603"/>
    </location>
</feature>
<feature type="compositionally biased region" description="Basic and acidic residues" evidence="3">
    <location>
        <begin position="65"/>
        <end position="84"/>
    </location>
</feature>
<organism evidence="5 6">
    <name type="scientific">Sphaerisporangium melleum</name>
    <dbReference type="NCBI Taxonomy" id="321316"/>
    <lineage>
        <taxon>Bacteria</taxon>
        <taxon>Bacillati</taxon>
        <taxon>Actinomycetota</taxon>
        <taxon>Actinomycetes</taxon>
        <taxon>Streptosporangiales</taxon>
        <taxon>Streptosporangiaceae</taxon>
        <taxon>Sphaerisporangium</taxon>
    </lineage>
</organism>
<feature type="compositionally biased region" description="Pro residues" evidence="3">
    <location>
        <begin position="493"/>
        <end position="509"/>
    </location>
</feature>
<dbReference type="GO" id="GO:0005524">
    <property type="term" value="F:ATP binding"/>
    <property type="evidence" value="ECO:0007669"/>
    <property type="project" value="UniProtKB-KW"/>
</dbReference>
<dbReference type="InterPro" id="IPR036388">
    <property type="entry name" value="WH-like_DNA-bd_sf"/>
</dbReference>
<dbReference type="SUPFAM" id="SSF52540">
    <property type="entry name" value="P-loop containing nucleoside triphosphate hydrolases"/>
    <property type="match status" value="1"/>
</dbReference>
<keyword evidence="1" id="KW-0547">Nucleotide-binding</keyword>
<evidence type="ECO:0000313" key="5">
    <source>
        <dbReference type="EMBL" id="GGK78695.1"/>
    </source>
</evidence>
<dbReference type="Proteomes" id="UP000645217">
    <property type="component" value="Unassembled WGS sequence"/>
</dbReference>
<dbReference type="Pfam" id="PF13191">
    <property type="entry name" value="AAA_16"/>
    <property type="match status" value="1"/>
</dbReference>
<accession>A0A917R007</accession>
<proteinExistence type="predicted"/>
<dbReference type="PANTHER" id="PTHR16305">
    <property type="entry name" value="TESTICULAR SOLUBLE ADENYLYL CYCLASE"/>
    <property type="match status" value="1"/>
</dbReference>
<evidence type="ECO:0000313" key="6">
    <source>
        <dbReference type="Proteomes" id="UP000645217"/>
    </source>
</evidence>
<evidence type="ECO:0000256" key="2">
    <source>
        <dbReference type="ARBA" id="ARBA00022840"/>
    </source>
</evidence>
<dbReference type="PRINTS" id="PR00038">
    <property type="entry name" value="HTHLUXR"/>
</dbReference>
<feature type="compositionally biased region" description="Basic and acidic residues" evidence="3">
    <location>
        <begin position="561"/>
        <end position="571"/>
    </location>
</feature>
<dbReference type="Pfam" id="PF00196">
    <property type="entry name" value="GerE"/>
    <property type="match status" value="1"/>
</dbReference>
<dbReference type="InterPro" id="IPR016032">
    <property type="entry name" value="Sig_transdc_resp-reg_C-effctor"/>
</dbReference>
<comment type="caution">
    <text evidence="5">The sequence shown here is derived from an EMBL/GenBank/DDBJ whole genome shotgun (WGS) entry which is preliminary data.</text>
</comment>
<dbReference type="EMBL" id="BMNT01000010">
    <property type="protein sequence ID" value="GGK78695.1"/>
    <property type="molecule type" value="Genomic_DNA"/>
</dbReference>